<dbReference type="Gene3D" id="1.20.1530.20">
    <property type="match status" value="1"/>
</dbReference>
<dbReference type="Proteomes" id="UP001597183">
    <property type="component" value="Unassembled WGS sequence"/>
</dbReference>
<sequence>MAVPEARSGAALMITAKVLLAAGLVIVVVRLVGWLVARLGQPRVIGEIVAGILLGPSVLGLVWPQARALLFPSGVIDGFQVLAQFGLVLFMLLVGMELDGRLLRGQGRRSAAISLVSVAIPFGLGAGLGVLLYPQFGTGTGTGPGRMAFCLFIGAAVAITAFPVLVRILQETGLYHTRVGAMAIACAAIDDVIAWCLLAVVVAAAGAGGPAEVTGHIAGTVGFVLFMVKVVRPLLARPARLPFWVTLVVAFLSAWATETIGIHAIFGAFLAGLVMPRRPEWQDQVRVRLSGVVDAFVLPMFFVVVGMSTRIDQLDSWQSAGVVVLVTVTAIAGKLGGATIAARSMRERWPVALSIGVLMNTRGLTEIVILTVGLQLGVIDTRLFTVLVIMALVTTAMAAPLLRLLSRSDAVSAATAARPHAVVRH</sequence>
<dbReference type="EMBL" id="JBHTMK010000012">
    <property type="protein sequence ID" value="MFD1365530.1"/>
    <property type="molecule type" value="Genomic_DNA"/>
</dbReference>
<feature type="transmembrane region" description="Helical" evidence="7">
    <location>
        <begin position="383"/>
        <end position="402"/>
    </location>
</feature>
<feature type="transmembrane region" description="Helical" evidence="7">
    <location>
        <begin position="110"/>
        <end position="133"/>
    </location>
</feature>
<keyword evidence="3 7" id="KW-0812">Transmembrane</keyword>
<organism evidence="9 10">
    <name type="scientific">Actinoplanes sichuanensis</name>
    <dbReference type="NCBI Taxonomy" id="512349"/>
    <lineage>
        <taxon>Bacteria</taxon>
        <taxon>Bacillati</taxon>
        <taxon>Actinomycetota</taxon>
        <taxon>Actinomycetes</taxon>
        <taxon>Micromonosporales</taxon>
        <taxon>Micromonosporaceae</taxon>
        <taxon>Actinoplanes</taxon>
    </lineage>
</organism>
<protein>
    <submittedName>
        <fullName evidence="9">Cation:proton antiporter</fullName>
    </submittedName>
</protein>
<evidence type="ECO:0000313" key="9">
    <source>
        <dbReference type="EMBL" id="MFD1365530.1"/>
    </source>
</evidence>
<dbReference type="InterPro" id="IPR050794">
    <property type="entry name" value="CPA2_transporter"/>
</dbReference>
<evidence type="ECO:0000313" key="10">
    <source>
        <dbReference type="Proteomes" id="UP001597183"/>
    </source>
</evidence>
<feature type="transmembrane region" description="Helical" evidence="7">
    <location>
        <begin position="78"/>
        <end position="98"/>
    </location>
</feature>
<evidence type="ECO:0000256" key="6">
    <source>
        <dbReference type="ARBA" id="ARBA00023136"/>
    </source>
</evidence>
<evidence type="ECO:0000256" key="7">
    <source>
        <dbReference type="SAM" id="Phobius"/>
    </source>
</evidence>
<evidence type="ECO:0000256" key="4">
    <source>
        <dbReference type="ARBA" id="ARBA00022989"/>
    </source>
</evidence>
<dbReference type="RefSeq" id="WP_317792936.1">
    <property type="nucleotide sequence ID" value="NZ_AP028461.1"/>
</dbReference>
<evidence type="ECO:0000256" key="3">
    <source>
        <dbReference type="ARBA" id="ARBA00022692"/>
    </source>
</evidence>
<evidence type="ECO:0000256" key="1">
    <source>
        <dbReference type="ARBA" id="ARBA00004141"/>
    </source>
</evidence>
<keyword evidence="10" id="KW-1185">Reference proteome</keyword>
<evidence type="ECO:0000259" key="8">
    <source>
        <dbReference type="Pfam" id="PF00999"/>
    </source>
</evidence>
<keyword evidence="4 7" id="KW-1133">Transmembrane helix</keyword>
<reference evidence="10" key="1">
    <citation type="journal article" date="2019" name="Int. J. Syst. Evol. Microbiol.">
        <title>The Global Catalogue of Microorganisms (GCM) 10K type strain sequencing project: providing services to taxonomists for standard genome sequencing and annotation.</title>
        <authorList>
            <consortium name="The Broad Institute Genomics Platform"/>
            <consortium name="The Broad Institute Genome Sequencing Center for Infectious Disease"/>
            <person name="Wu L."/>
            <person name="Ma J."/>
        </authorList>
    </citation>
    <scope>NUCLEOTIDE SEQUENCE [LARGE SCALE GENOMIC DNA]</scope>
    <source>
        <strain evidence="10">CCM 7526</strain>
    </source>
</reference>
<feature type="transmembrane region" description="Helical" evidence="7">
    <location>
        <begin position="12"/>
        <end position="37"/>
    </location>
</feature>
<dbReference type="Pfam" id="PF00999">
    <property type="entry name" value="Na_H_Exchanger"/>
    <property type="match status" value="1"/>
</dbReference>
<feature type="transmembrane region" description="Helical" evidence="7">
    <location>
        <begin position="145"/>
        <end position="169"/>
    </location>
</feature>
<keyword evidence="5" id="KW-0406">Ion transport</keyword>
<feature type="domain" description="Cation/H+ exchanger transmembrane" evidence="8">
    <location>
        <begin position="27"/>
        <end position="401"/>
    </location>
</feature>
<comment type="caution">
    <text evidence="9">The sequence shown here is derived from an EMBL/GenBank/DDBJ whole genome shotgun (WGS) entry which is preliminary data.</text>
</comment>
<comment type="subcellular location">
    <subcellularLocation>
        <location evidence="1">Membrane</location>
        <topology evidence="1">Multi-pass membrane protein</topology>
    </subcellularLocation>
</comment>
<evidence type="ECO:0000256" key="5">
    <source>
        <dbReference type="ARBA" id="ARBA00023065"/>
    </source>
</evidence>
<feature type="transmembrane region" description="Helical" evidence="7">
    <location>
        <begin position="317"/>
        <end position="337"/>
    </location>
</feature>
<gene>
    <name evidence="9" type="ORF">ACFQ5G_09280</name>
</gene>
<keyword evidence="2" id="KW-0813">Transport</keyword>
<dbReference type="PANTHER" id="PTHR32468:SF0">
    <property type="entry name" value="K(+)_H(+) ANTIPORTER 1"/>
    <property type="match status" value="1"/>
</dbReference>
<keyword evidence="6 7" id="KW-0472">Membrane</keyword>
<evidence type="ECO:0000256" key="2">
    <source>
        <dbReference type="ARBA" id="ARBA00022448"/>
    </source>
</evidence>
<dbReference type="InterPro" id="IPR006153">
    <property type="entry name" value="Cation/H_exchanger_TM"/>
</dbReference>
<accession>A0ABW4A470</accession>
<feature type="transmembrane region" description="Helical" evidence="7">
    <location>
        <begin position="44"/>
        <end position="66"/>
    </location>
</feature>
<proteinExistence type="predicted"/>
<name>A0ABW4A470_9ACTN</name>
<feature type="transmembrane region" description="Helical" evidence="7">
    <location>
        <begin position="289"/>
        <end position="311"/>
    </location>
</feature>
<dbReference type="InterPro" id="IPR038770">
    <property type="entry name" value="Na+/solute_symporter_sf"/>
</dbReference>
<feature type="transmembrane region" description="Helical" evidence="7">
    <location>
        <begin position="181"/>
        <end position="207"/>
    </location>
</feature>
<feature type="transmembrane region" description="Helical" evidence="7">
    <location>
        <begin position="238"/>
        <end position="254"/>
    </location>
</feature>
<dbReference type="PANTHER" id="PTHR32468">
    <property type="entry name" value="CATION/H + ANTIPORTER"/>
    <property type="match status" value="1"/>
</dbReference>
<feature type="transmembrane region" description="Helical" evidence="7">
    <location>
        <begin position="213"/>
        <end position="231"/>
    </location>
</feature>